<reference evidence="1 2" key="1">
    <citation type="submission" date="2019-03" db="EMBL/GenBank/DDBJ databases">
        <title>Single cell metagenomics reveals metabolic interactions within the superorganism composed of flagellate Streblomastix strix and complex community of Bacteroidetes bacteria on its surface.</title>
        <authorList>
            <person name="Treitli S.C."/>
            <person name="Kolisko M."/>
            <person name="Husnik F."/>
            <person name="Keeling P."/>
            <person name="Hampl V."/>
        </authorList>
    </citation>
    <scope>NUCLEOTIDE SEQUENCE [LARGE SCALE GENOMIC DNA]</scope>
    <source>
        <strain evidence="1">ST1C</strain>
    </source>
</reference>
<protein>
    <submittedName>
        <fullName evidence="1">Uncharacterized protein</fullName>
    </submittedName>
</protein>
<gene>
    <name evidence="1" type="ORF">EZS28_039225</name>
</gene>
<dbReference type="AlphaFoldDB" id="A0A5J4U4K1"/>
<feature type="non-terminal residue" evidence="1">
    <location>
        <position position="16"/>
    </location>
</feature>
<dbReference type="Proteomes" id="UP000324800">
    <property type="component" value="Unassembled WGS sequence"/>
</dbReference>
<accession>A0A5J4U4K1</accession>
<proteinExistence type="predicted"/>
<sequence>MSTEIVEAADGIDPDA</sequence>
<organism evidence="1 2">
    <name type="scientific">Streblomastix strix</name>
    <dbReference type="NCBI Taxonomy" id="222440"/>
    <lineage>
        <taxon>Eukaryota</taxon>
        <taxon>Metamonada</taxon>
        <taxon>Preaxostyla</taxon>
        <taxon>Oxymonadida</taxon>
        <taxon>Streblomastigidae</taxon>
        <taxon>Streblomastix</taxon>
    </lineage>
</organism>
<dbReference type="EMBL" id="SNRW01020658">
    <property type="protein sequence ID" value="KAA6365248.1"/>
    <property type="molecule type" value="Genomic_DNA"/>
</dbReference>
<evidence type="ECO:0000313" key="1">
    <source>
        <dbReference type="EMBL" id="KAA6365248.1"/>
    </source>
</evidence>
<comment type="caution">
    <text evidence="1">The sequence shown here is derived from an EMBL/GenBank/DDBJ whole genome shotgun (WGS) entry which is preliminary data.</text>
</comment>
<evidence type="ECO:0000313" key="2">
    <source>
        <dbReference type="Proteomes" id="UP000324800"/>
    </source>
</evidence>
<name>A0A5J4U4K1_9EUKA</name>